<dbReference type="InterPro" id="IPR035979">
    <property type="entry name" value="RBD_domain_sf"/>
</dbReference>
<feature type="region of interest" description="Disordered" evidence="1">
    <location>
        <begin position="1"/>
        <end position="88"/>
    </location>
</feature>
<sequence>MSHGNRLKNHGTAKKTDINTPKRTIKGRVAKSESFPITGPVELTTKSKAKHIQRTKENTKPTQLEIPQTKPSNPLPRYEQSSSYSSDVDDLESIYEPLTYSSDSASNSDGPLTPPTTFSEALSEPDAMDIDSDKISFRRENIISQELSIKNEESPVTIEIENLDPCTSADDVKMVCGRFGNIKSCICSGGYAQVTYTNEVDALKAIKALHGKGTDNVTRRSTPVIHSPPLVVAVYFPSPIAERMKLPTISREQMLDMKNNTNMIEGSSQSTNLVNHNYRNYKNYSRKGARNFRRATQA</sequence>
<evidence type="ECO:0000259" key="2">
    <source>
        <dbReference type="Pfam" id="PF00076"/>
    </source>
</evidence>
<evidence type="ECO:0000313" key="3">
    <source>
        <dbReference type="EMBL" id="KAG0021443.1"/>
    </source>
</evidence>
<dbReference type="GO" id="GO:0003723">
    <property type="term" value="F:RNA binding"/>
    <property type="evidence" value="ECO:0007669"/>
    <property type="project" value="InterPro"/>
</dbReference>
<protein>
    <recommendedName>
        <fullName evidence="2">RRM domain-containing protein</fullName>
    </recommendedName>
</protein>
<dbReference type="OrthoDB" id="2396164at2759"/>
<name>A0A9P6T348_9FUNG</name>
<dbReference type="InterPro" id="IPR000504">
    <property type="entry name" value="RRM_dom"/>
</dbReference>
<feature type="domain" description="RRM" evidence="2">
    <location>
        <begin position="160"/>
        <end position="216"/>
    </location>
</feature>
<comment type="caution">
    <text evidence="3">The sequence shown here is derived from an EMBL/GenBank/DDBJ whole genome shotgun (WGS) entry which is preliminary data.</text>
</comment>
<gene>
    <name evidence="3" type="ORF">BGZ80_002360</name>
</gene>
<evidence type="ECO:0000256" key="1">
    <source>
        <dbReference type="SAM" id="MobiDB-lite"/>
    </source>
</evidence>
<dbReference type="SUPFAM" id="SSF54928">
    <property type="entry name" value="RNA-binding domain, RBD"/>
    <property type="match status" value="1"/>
</dbReference>
<feature type="compositionally biased region" description="Polar residues" evidence="1">
    <location>
        <begin position="60"/>
        <end position="72"/>
    </location>
</feature>
<dbReference type="Proteomes" id="UP000703661">
    <property type="component" value="Unassembled WGS sequence"/>
</dbReference>
<dbReference type="Gene3D" id="3.30.70.330">
    <property type="match status" value="1"/>
</dbReference>
<proteinExistence type="predicted"/>
<feature type="compositionally biased region" description="Basic residues" evidence="1">
    <location>
        <begin position="1"/>
        <end position="13"/>
    </location>
</feature>
<dbReference type="InterPro" id="IPR012677">
    <property type="entry name" value="Nucleotide-bd_a/b_plait_sf"/>
</dbReference>
<evidence type="ECO:0000313" key="4">
    <source>
        <dbReference type="Proteomes" id="UP000703661"/>
    </source>
</evidence>
<accession>A0A9P6T348</accession>
<dbReference type="CDD" id="cd00590">
    <property type="entry name" value="RRM_SF"/>
    <property type="match status" value="1"/>
</dbReference>
<dbReference type="Pfam" id="PF00076">
    <property type="entry name" value="RRM_1"/>
    <property type="match status" value="1"/>
</dbReference>
<keyword evidence="4" id="KW-1185">Reference proteome</keyword>
<organism evidence="3 4">
    <name type="scientific">Entomortierella chlamydospora</name>
    <dbReference type="NCBI Taxonomy" id="101097"/>
    <lineage>
        <taxon>Eukaryota</taxon>
        <taxon>Fungi</taxon>
        <taxon>Fungi incertae sedis</taxon>
        <taxon>Mucoromycota</taxon>
        <taxon>Mortierellomycotina</taxon>
        <taxon>Mortierellomycetes</taxon>
        <taxon>Mortierellales</taxon>
        <taxon>Mortierellaceae</taxon>
        <taxon>Entomortierella</taxon>
    </lineage>
</organism>
<dbReference type="EMBL" id="JAAAID010000158">
    <property type="protein sequence ID" value="KAG0021443.1"/>
    <property type="molecule type" value="Genomic_DNA"/>
</dbReference>
<reference evidence="3" key="1">
    <citation type="journal article" date="2020" name="Fungal Divers.">
        <title>Resolving the Mortierellaceae phylogeny through synthesis of multi-gene phylogenetics and phylogenomics.</title>
        <authorList>
            <person name="Vandepol N."/>
            <person name="Liber J."/>
            <person name="Desiro A."/>
            <person name="Na H."/>
            <person name="Kennedy M."/>
            <person name="Barry K."/>
            <person name="Grigoriev I.V."/>
            <person name="Miller A.N."/>
            <person name="O'Donnell K."/>
            <person name="Stajich J.E."/>
            <person name="Bonito G."/>
        </authorList>
    </citation>
    <scope>NUCLEOTIDE SEQUENCE</scope>
    <source>
        <strain evidence="3">NRRL 2769</strain>
    </source>
</reference>
<dbReference type="AlphaFoldDB" id="A0A9P6T348"/>